<accession>A0A1E5XM18</accession>
<proteinExistence type="predicted"/>
<evidence type="ECO:0000313" key="1">
    <source>
        <dbReference type="EMBL" id="OEO29637.1"/>
    </source>
</evidence>
<keyword evidence="2" id="KW-1185">Reference proteome</keyword>
<sequence length="68" mass="6802">MSVSRDRLAPGQSRVSTVSAFGRIGLLTAAVVLSLPAAPHVAQAPAQACTADHTAAHCPSIAASIAPR</sequence>
<protein>
    <submittedName>
        <fullName evidence="1">Uncharacterized protein</fullName>
    </submittedName>
</protein>
<reference evidence="1 2" key="1">
    <citation type="journal article" date="2015" name="Genome Announc.">
        <title>Genome Assemblies of Three Soil-Associated Devosia species: D. insulae, D. limi, and D. soli.</title>
        <authorList>
            <person name="Hassan Y.I."/>
            <person name="Lepp D."/>
            <person name="Zhou T."/>
        </authorList>
    </citation>
    <scope>NUCLEOTIDE SEQUENCE [LARGE SCALE GENOMIC DNA]</scope>
    <source>
        <strain evidence="1 2">DS-56</strain>
    </source>
</reference>
<dbReference type="AlphaFoldDB" id="A0A1E5XM18"/>
<gene>
    <name evidence="1" type="ORF">VW23_024755</name>
</gene>
<evidence type="ECO:0000313" key="2">
    <source>
        <dbReference type="Proteomes" id="UP000095463"/>
    </source>
</evidence>
<dbReference type="Proteomes" id="UP000095463">
    <property type="component" value="Unassembled WGS sequence"/>
</dbReference>
<dbReference type="RefSeq" id="WP_141728395.1">
    <property type="nucleotide sequence ID" value="NZ_LAJE02000272.1"/>
</dbReference>
<name>A0A1E5XM18_9HYPH</name>
<comment type="caution">
    <text evidence="1">The sequence shown here is derived from an EMBL/GenBank/DDBJ whole genome shotgun (WGS) entry which is preliminary data.</text>
</comment>
<organism evidence="1 2">
    <name type="scientific">Devosia insulae DS-56</name>
    <dbReference type="NCBI Taxonomy" id="1116389"/>
    <lineage>
        <taxon>Bacteria</taxon>
        <taxon>Pseudomonadati</taxon>
        <taxon>Pseudomonadota</taxon>
        <taxon>Alphaproteobacteria</taxon>
        <taxon>Hyphomicrobiales</taxon>
        <taxon>Devosiaceae</taxon>
        <taxon>Devosia</taxon>
    </lineage>
</organism>
<dbReference type="EMBL" id="LAJE02000272">
    <property type="protein sequence ID" value="OEO29637.1"/>
    <property type="molecule type" value="Genomic_DNA"/>
</dbReference>